<dbReference type="Proteomes" id="UP000053257">
    <property type="component" value="Unassembled WGS sequence"/>
</dbReference>
<sequence length="52" mass="5679">IVFAARGSRAFITPDAVDAVENWCARGVLEALRRFAVAPERLHPEAGSVWEA</sequence>
<organism evidence="1 2">
    <name type="scientific">Phlebiopsis gigantea (strain 11061_1 CR5-6)</name>
    <name type="common">White-rot fungus</name>
    <name type="synonym">Peniophora gigantea</name>
    <dbReference type="NCBI Taxonomy" id="745531"/>
    <lineage>
        <taxon>Eukaryota</taxon>
        <taxon>Fungi</taxon>
        <taxon>Dikarya</taxon>
        <taxon>Basidiomycota</taxon>
        <taxon>Agaricomycotina</taxon>
        <taxon>Agaricomycetes</taxon>
        <taxon>Polyporales</taxon>
        <taxon>Phanerochaetaceae</taxon>
        <taxon>Phlebiopsis</taxon>
    </lineage>
</organism>
<gene>
    <name evidence="1" type="ORF">PHLGIDRAFT_120834</name>
</gene>
<evidence type="ECO:0000313" key="2">
    <source>
        <dbReference type="Proteomes" id="UP000053257"/>
    </source>
</evidence>
<keyword evidence="2" id="KW-1185">Reference proteome</keyword>
<proteinExistence type="predicted"/>
<name>A0A0C3S3C6_PHLG1</name>
<protein>
    <submittedName>
        <fullName evidence="1">Uncharacterized protein</fullName>
    </submittedName>
</protein>
<dbReference type="HOGENOM" id="CLU_3093070_0_0_1"/>
<dbReference type="STRING" id="745531.A0A0C3S3C6"/>
<feature type="non-terminal residue" evidence="1">
    <location>
        <position position="1"/>
    </location>
</feature>
<dbReference type="AlphaFoldDB" id="A0A0C3S3C6"/>
<evidence type="ECO:0000313" key="1">
    <source>
        <dbReference type="EMBL" id="KIP04317.1"/>
    </source>
</evidence>
<dbReference type="EMBL" id="KN840579">
    <property type="protein sequence ID" value="KIP04317.1"/>
    <property type="molecule type" value="Genomic_DNA"/>
</dbReference>
<accession>A0A0C3S3C6</accession>
<dbReference type="OrthoDB" id="416752at2759"/>
<reference evidence="1 2" key="1">
    <citation type="journal article" date="2014" name="PLoS Genet.">
        <title>Analysis of the Phlebiopsis gigantea genome, transcriptome and secretome provides insight into its pioneer colonization strategies of wood.</title>
        <authorList>
            <person name="Hori C."/>
            <person name="Ishida T."/>
            <person name="Igarashi K."/>
            <person name="Samejima M."/>
            <person name="Suzuki H."/>
            <person name="Master E."/>
            <person name="Ferreira P."/>
            <person name="Ruiz-Duenas F.J."/>
            <person name="Held B."/>
            <person name="Canessa P."/>
            <person name="Larrondo L.F."/>
            <person name="Schmoll M."/>
            <person name="Druzhinina I.S."/>
            <person name="Kubicek C.P."/>
            <person name="Gaskell J.A."/>
            <person name="Kersten P."/>
            <person name="St John F."/>
            <person name="Glasner J."/>
            <person name="Sabat G."/>
            <person name="Splinter BonDurant S."/>
            <person name="Syed K."/>
            <person name="Yadav J."/>
            <person name="Mgbeahuruike A.C."/>
            <person name="Kovalchuk A."/>
            <person name="Asiegbu F.O."/>
            <person name="Lackner G."/>
            <person name="Hoffmeister D."/>
            <person name="Rencoret J."/>
            <person name="Gutierrez A."/>
            <person name="Sun H."/>
            <person name="Lindquist E."/>
            <person name="Barry K."/>
            <person name="Riley R."/>
            <person name="Grigoriev I.V."/>
            <person name="Henrissat B."/>
            <person name="Kues U."/>
            <person name="Berka R.M."/>
            <person name="Martinez A.T."/>
            <person name="Covert S.F."/>
            <person name="Blanchette R.A."/>
            <person name="Cullen D."/>
        </authorList>
    </citation>
    <scope>NUCLEOTIDE SEQUENCE [LARGE SCALE GENOMIC DNA]</scope>
    <source>
        <strain evidence="1 2">11061_1 CR5-6</strain>
    </source>
</reference>